<proteinExistence type="predicted"/>
<dbReference type="AlphaFoldDB" id="A0A8C4R197"/>
<dbReference type="Proteomes" id="UP000694388">
    <property type="component" value="Unplaced"/>
</dbReference>
<accession>A0A8C4R197</accession>
<dbReference type="PANTHER" id="PTHR46127">
    <property type="entry name" value="CILIA- AND FLAGELLA-ASSOCIATED PROTEIN 65"/>
    <property type="match status" value="1"/>
</dbReference>
<dbReference type="GO" id="GO:0031514">
    <property type="term" value="C:motile cilium"/>
    <property type="evidence" value="ECO:0007669"/>
    <property type="project" value="UniProtKB-SubCell"/>
</dbReference>
<dbReference type="Ensembl" id="ENSEBUT00000022821.1">
    <property type="protein sequence ID" value="ENSEBUP00000022245.1"/>
    <property type="gene ID" value="ENSEBUG00000013700.1"/>
</dbReference>
<dbReference type="Gene3D" id="2.60.40.10">
    <property type="entry name" value="Immunoglobulins"/>
    <property type="match status" value="2"/>
</dbReference>
<dbReference type="InterPro" id="IPR013783">
    <property type="entry name" value="Ig-like_fold"/>
</dbReference>
<evidence type="ECO:0000313" key="2">
    <source>
        <dbReference type="Ensembl" id="ENSEBUP00000022245.1"/>
    </source>
</evidence>
<feature type="domain" description="CFAP65-like ninth Ig-like" evidence="1">
    <location>
        <begin position="2"/>
        <end position="166"/>
    </location>
</feature>
<organism evidence="2 3">
    <name type="scientific">Eptatretus burgeri</name>
    <name type="common">Inshore hagfish</name>
    <dbReference type="NCBI Taxonomy" id="7764"/>
    <lineage>
        <taxon>Eukaryota</taxon>
        <taxon>Metazoa</taxon>
        <taxon>Chordata</taxon>
        <taxon>Craniata</taxon>
        <taxon>Vertebrata</taxon>
        <taxon>Cyclostomata</taxon>
        <taxon>Myxini</taxon>
        <taxon>Myxiniformes</taxon>
        <taxon>Myxinidae</taxon>
        <taxon>Eptatretinae</taxon>
        <taxon>Eptatretus</taxon>
    </lineage>
</organism>
<dbReference type="PANTHER" id="PTHR46127:SF1">
    <property type="entry name" value="CILIA- AND FLAGELLA-ASSOCIATED PROTEIN 65"/>
    <property type="match status" value="1"/>
</dbReference>
<name>A0A8C4R197_EPTBU</name>
<evidence type="ECO:0000259" key="1">
    <source>
        <dbReference type="Pfam" id="PF24816"/>
    </source>
</evidence>
<keyword evidence="3" id="KW-1185">Reference proteome</keyword>
<dbReference type="Pfam" id="PF24816">
    <property type="entry name" value="Ig_CFAP65__9th"/>
    <property type="match status" value="1"/>
</dbReference>
<dbReference type="InterPro" id="IPR052614">
    <property type="entry name" value="CFAP65"/>
</dbReference>
<evidence type="ECO:0000313" key="3">
    <source>
        <dbReference type="Proteomes" id="UP000694388"/>
    </source>
</evidence>
<sequence>MLEITDVHTTGSMAASMSKQLLWNHLNLGTINSRLRTEQSTKAHNSSQQRYYHMVNDPEVLVMDLGAAPIGWEQSALSLVVENTGIVPAEWLFSILSDLEEEDIEPENGSSRTCSSFNISPQRGYLQPEHKQRVCITYRHDSAAVNHELILFKVENGREVLLDFFGTTVESDQLCLHVPLGLHCFFPVSISCLHPPVQLLQMSPEFIDFGHMLLHERARRIVFLKNPSAHKHVMFSWRATHALMKKYLSVEPQHGVLKPNESQVCCVTFHAVGRPVILKLDIVCEASCAVSLVSETPQSQLLHLGVMVQTHAKPDFYSFFLGIQESPVVSSIESFMVEIQDEVLMKMEVPVANNWVSEELNILPDILAKIIQSLLCEMEFQHVLKELSTEPTLFFEQLRSQASLGHPDAALVHDEAPRVEHATRSKMNGARDGEVLPMVCNDHTVDKPELPQVRPLNGRGKDRVKRLPEFPAILLAVVEQTVQNVIAETG</sequence>
<protein>
    <recommendedName>
        <fullName evidence="1">CFAP65-like ninth Ig-like domain-containing protein</fullName>
    </recommendedName>
</protein>
<reference evidence="2" key="1">
    <citation type="submission" date="2025-08" db="UniProtKB">
        <authorList>
            <consortium name="Ensembl"/>
        </authorList>
    </citation>
    <scope>IDENTIFICATION</scope>
</reference>
<dbReference type="GeneTree" id="ENSGT00430000031142"/>
<dbReference type="GO" id="GO:0005737">
    <property type="term" value="C:cytoplasm"/>
    <property type="evidence" value="ECO:0007669"/>
    <property type="project" value="UniProtKB-SubCell"/>
</dbReference>
<dbReference type="InterPro" id="IPR056344">
    <property type="entry name" value="Ig_CFAP65-like_9th"/>
</dbReference>
<reference evidence="2" key="2">
    <citation type="submission" date="2025-09" db="UniProtKB">
        <authorList>
            <consortium name="Ensembl"/>
        </authorList>
    </citation>
    <scope>IDENTIFICATION</scope>
</reference>